<evidence type="ECO:0000313" key="6">
    <source>
        <dbReference type="Proteomes" id="UP000671879"/>
    </source>
</evidence>
<dbReference type="KEGG" id="aram:KAR29_11705"/>
<dbReference type="Proteomes" id="UP000671879">
    <property type="component" value="Chromosome"/>
</dbReference>
<keyword evidence="6" id="KW-1185">Reference proteome</keyword>
<dbReference type="Gene3D" id="1.20.120.530">
    <property type="entry name" value="GntR ligand-binding domain-like"/>
    <property type="match status" value="1"/>
</dbReference>
<reference evidence="6" key="1">
    <citation type="submission" date="2021-04" db="EMBL/GenBank/DDBJ databases">
        <title>A novel Synergistetes isolate from a pyrite-forming mixed culture.</title>
        <authorList>
            <person name="Bunk B."/>
            <person name="Sproer C."/>
            <person name="Spring S."/>
            <person name="Pester M."/>
        </authorList>
    </citation>
    <scope>NUCLEOTIDE SEQUENCE [LARGE SCALE GENOMIC DNA]</scope>
    <source>
        <strain evidence="6">J.5.4.2-T.3.5.2</strain>
    </source>
</reference>
<gene>
    <name evidence="5" type="ORF">KAR29_11705</name>
</gene>
<sequence>MTTVPYETSAQIVYRQILESILTGELAPGDRLAESALADRWGVSRTPVREALRRMAQEGFVLFVPGLGARLADPDPDEVVDAFDIRTRLECLALEMALPRLTGGDLWRLDECLEGDRDATAFPGPDVRFHLELVRCSGSSTLTGILRGLLPRIYVFRTFYVDSRSAWSEIVGEHGELVEALRRGEGERACLLLRRHLEFSLDETREGLQRRGRRPLLDRSKPRSPAP</sequence>
<dbReference type="PRINTS" id="PR00035">
    <property type="entry name" value="HTHGNTR"/>
</dbReference>
<feature type="domain" description="HTH gntR-type" evidence="4">
    <location>
        <begin position="7"/>
        <end position="74"/>
    </location>
</feature>
<dbReference type="InterPro" id="IPR036390">
    <property type="entry name" value="WH_DNA-bd_sf"/>
</dbReference>
<proteinExistence type="predicted"/>
<keyword evidence="2" id="KW-0238">DNA-binding</keyword>
<dbReference type="PANTHER" id="PTHR43537:SF52">
    <property type="entry name" value="FATTY ACID METABOLISM REGULATOR PROTEIN"/>
    <property type="match status" value="1"/>
</dbReference>
<dbReference type="InterPro" id="IPR011711">
    <property type="entry name" value="GntR_C"/>
</dbReference>
<organism evidence="5 6">
    <name type="scientific">Aminithiophilus ramosus</name>
    <dbReference type="NCBI Taxonomy" id="3029084"/>
    <lineage>
        <taxon>Bacteria</taxon>
        <taxon>Thermotogati</taxon>
        <taxon>Synergistota</taxon>
        <taxon>Synergistia</taxon>
        <taxon>Synergistales</taxon>
        <taxon>Aminithiophilaceae</taxon>
        <taxon>Aminithiophilus</taxon>
    </lineage>
</organism>
<dbReference type="Pfam" id="PF07729">
    <property type="entry name" value="FCD"/>
    <property type="match status" value="1"/>
</dbReference>
<dbReference type="PROSITE" id="PS50949">
    <property type="entry name" value="HTH_GNTR"/>
    <property type="match status" value="1"/>
</dbReference>
<keyword evidence="3" id="KW-0804">Transcription</keyword>
<dbReference type="GO" id="GO:0003700">
    <property type="term" value="F:DNA-binding transcription factor activity"/>
    <property type="evidence" value="ECO:0007669"/>
    <property type="project" value="InterPro"/>
</dbReference>
<dbReference type="InterPro" id="IPR000524">
    <property type="entry name" value="Tscrpt_reg_HTH_GntR"/>
</dbReference>
<dbReference type="CDD" id="cd07377">
    <property type="entry name" value="WHTH_GntR"/>
    <property type="match status" value="1"/>
</dbReference>
<evidence type="ECO:0000259" key="4">
    <source>
        <dbReference type="PROSITE" id="PS50949"/>
    </source>
</evidence>
<dbReference type="SMART" id="SM00895">
    <property type="entry name" value="FCD"/>
    <property type="match status" value="1"/>
</dbReference>
<dbReference type="AlphaFoldDB" id="A0A9Q7AET6"/>
<dbReference type="RefSeq" id="WP_274373170.1">
    <property type="nucleotide sequence ID" value="NZ_CP072943.1"/>
</dbReference>
<dbReference type="EMBL" id="CP072943">
    <property type="protein sequence ID" value="QTX31969.1"/>
    <property type="molecule type" value="Genomic_DNA"/>
</dbReference>
<dbReference type="SUPFAM" id="SSF46785">
    <property type="entry name" value="Winged helix' DNA-binding domain"/>
    <property type="match status" value="1"/>
</dbReference>
<dbReference type="SMART" id="SM00345">
    <property type="entry name" value="HTH_GNTR"/>
    <property type="match status" value="1"/>
</dbReference>
<keyword evidence="1" id="KW-0805">Transcription regulation</keyword>
<evidence type="ECO:0000256" key="1">
    <source>
        <dbReference type="ARBA" id="ARBA00023015"/>
    </source>
</evidence>
<name>A0A9Q7AET6_9BACT</name>
<evidence type="ECO:0000313" key="5">
    <source>
        <dbReference type="EMBL" id="QTX31969.1"/>
    </source>
</evidence>
<dbReference type="InterPro" id="IPR036388">
    <property type="entry name" value="WH-like_DNA-bd_sf"/>
</dbReference>
<dbReference type="GO" id="GO:0003677">
    <property type="term" value="F:DNA binding"/>
    <property type="evidence" value="ECO:0007669"/>
    <property type="project" value="UniProtKB-KW"/>
</dbReference>
<evidence type="ECO:0000256" key="2">
    <source>
        <dbReference type="ARBA" id="ARBA00023125"/>
    </source>
</evidence>
<evidence type="ECO:0000256" key="3">
    <source>
        <dbReference type="ARBA" id="ARBA00023163"/>
    </source>
</evidence>
<accession>A0A9Q7AET6</accession>
<dbReference type="Pfam" id="PF00392">
    <property type="entry name" value="GntR"/>
    <property type="match status" value="1"/>
</dbReference>
<dbReference type="PANTHER" id="PTHR43537">
    <property type="entry name" value="TRANSCRIPTIONAL REGULATOR, GNTR FAMILY"/>
    <property type="match status" value="1"/>
</dbReference>
<dbReference type="Gene3D" id="1.10.10.10">
    <property type="entry name" value="Winged helix-like DNA-binding domain superfamily/Winged helix DNA-binding domain"/>
    <property type="match status" value="1"/>
</dbReference>
<dbReference type="InterPro" id="IPR008920">
    <property type="entry name" value="TF_FadR/GntR_C"/>
</dbReference>
<dbReference type="SUPFAM" id="SSF48008">
    <property type="entry name" value="GntR ligand-binding domain-like"/>
    <property type="match status" value="1"/>
</dbReference>
<protein>
    <submittedName>
        <fullName evidence="5">GntR family transcriptional regulator</fullName>
    </submittedName>
</protein>